<accession>A0AAF3EA56</accession>
<dbReference type="Proteomes" id="UP000887575">
    <property type="component" value="Unassembled WGS sequence"/>
</dbReference>
<feature type="compositionally biased region" description="Low complexity" evidence="1">
    <location>
        <begin position="229"/>
        <end position="242"/>
    </location>
</feature>
<sequence>MGSDSSKPKSVPRTPVECTVPSIRLPSSQSCYDVTTTKGSPDGLNRSRPGSSCSVQSRHPLPARHRRLIQSCFANPHETIGRRIMKRAAEAREDFGRFYLNLDSEQRDNSEESIKGLLKKVVHCVDLVEEVQRYSEEFGSRFAELRQLGFKPDYFAIIADATITECTHLDSAVHKAHTTTHAFSQFGALVFSSVRDGFYHEIRRRRRASNSFSISSNNSSLRRKKSGDSRASSRGGSPRSVSPEIDINDDCFGIESDGFLKPPTSMNLIQTRTY</sequence>
<organism evidence="2 3">
    <name type="scientific">Mesorhabditis belari</name>
    <dbReference type="NCBI Taxonomy" id="2138241"/>
    <lineage>
        <taxon>Eukaryota</taxon>
        <taxon>Metazoa</taxon>
        <taxon>Ecdysozoa</taxon>
        <taxon>Nematoda</taxon>
        <taxon>Chromadorea</taxon>
        <taxon>Rhabditida</taxon>
        <taxon>Rhabditina</taxon>
        <taxon>Rhabditomorpha</taxon>
        <taxon>Rhabditoidea</taxon>
        <taxon>Rhabditidae</taxon>
        <taxon>Mesorhabditinae</taxon>
        <taxon>Mesorhabditis</taxon>
    </lineage>
</organism>
<feature type="compositionally biased region" description="Polar residues" evidence="1">
    <location>
        <begin position="48"/>
        <end position="57"/>
    </location>
</feature>
<dbReference type="AlphaFoldDB" id="A0AAF3EA56"/>
<evidence type="ECO:0000256" key="1">
    <source>
        <dbReference type="SAM" id="MobiDB-lite"/>
    </source>
</evidence>
<feature type="region of interest" description="Disordered" evidence="1">
    <location>
        <begin position="213"/>
        <end position="247"/>
    </location>
</feature>
<feature type="compositionally biased region" description="Polar residues" evidence="1">
    <location>
        <begin position="29"/>
        <end position="39"/>
    </location>
</feature>
<evidence type="ECO:0000313" key="2">
    <source>
        <dbReference type="Proteomes" id="UP000887575"/>
    </source>
</evidence>
<evidence type="ECO:0000313" key="3">
    <source>
        <dbReference type="WBParaSite" id="MBELARI_LOCUS10791"/>
    </source>
</evidence>
<dbReference type="InterPro" id="IPR012292">
    <property type="entry name" value="Globin/Proto"/>
</dbReference>
<proteinExistence type="predicted"/>
<protein>
    <submittedName>
        <fullName evidence="3">Uncharacterized protein</fullName>
    </submittedName>
</protein>
<keyword evidence="2" id="KW-1185">Reference proteome</keyword>
<dbReference type="WBParaSite" id="MBELARI_LOCUS10791">
    <property type="protein sequence ID" value="MBELARI_LOCUS10791"/>
    <property type="gene ID" value="MBELARI_LOCUS10791"/>
</dbReference>
<dbReference type="Gene3D" id="1.10.490.10">
    <property type="entry name" value="Globins"/>
    <property type="match status" value="1"/>
</dbReference>
<dbReference type="GO" id="GO:0020037">
    <property type="term" value="F:heme binding"/>
    <property type="evidence" value="ECO:0007669"/>
    <property type="project" value="InterPro"/>
</dbReference>
<reference evidence="3" key="1">
    <citation type="submission" date="2024-02" db="UniProtKB">
        <authorList>
            <consortium name="WormBaseParasite"/>
        </authorList>
    </citation>
    <scope>IDENTIFICATION</scope>
</reference>
<name>A0AAF3EA56_9BILA</name>
<feature type="region of interest" description="Disordered" evidence="1">
    <location>
        <begin position="29"/>
        <end position="60"/>
    </location>
</feature>
<dbReference type="GO" id="GO:0019825">
    <property type="term" value="F:oxygen binding"/>
    <property type="evidence" value="ECO:0007669"/>
    <property type="project" value="InterPro"/>
</dbReference>